<sequence length="97" mass="10426">MLGAMVAFLGVGASLYIGFEKAPENQPSLDKATSKLAAMLKKPSRMQPLPEMPSELPPGISAQPELFTPQDALMIQKVDPIITGPRTYKLRAASKDS</sequence>
<evidence type="ECO:0000313" key="3">
    <source>
        <dbReference type="Proteomes" id="UP000215590"/>
    </source>
</evidence>
<keyword evidence="3" id="KW-1185">Reference proteome</keyword>
<protein>
    <submittedName>
        <fullName evidence="2">Uncharacterized protein</fullName>
    </submittedName>
</protein>
<dbReference type="EMBL" id="NNRJ01000019">
    <property type="protein sequence ID" value="OYR19024.1"/>
    <property type="molecule type" value="Genomic_DNA"/>
</dbReference>
<gene>
    <name evidence="2" type="ORF">CEV31_2365</name>
</gene>
<reference evidence="2 3" key="1">
    <citation type="submission" date="2017-07" db="EMBL/GenBank/DDBJ databases">
        <title>Phylogenetic study on the rhizospheric bacterium Ochrobactrum sp. A44.</title>
        <authorList>
            <person name="Krzyzanowska D.M."/>
            <person name="Ossowicki A."/>
            <person name="Rajewska M."/>
            <person name="Maciag T."/>
            <person name="Kaczynski Z."/>
            <person name="Czerwicka M."/>
            <person name="Jafra S."/>
        </authorList>
    </citation>
    <scope>NUCLEOTIDE SEQUENCE [LARGE SCALE GENOMIC DNA]</scope>
    <source>
        <strain evidence="2 3">DSM 7216</strain>
    </source>
</reference>
<evidence type="ECO:0000256" key="1">
    <source>
        <dbReference type="SAM" id="MobiDB-lite"/>
    </source>
</evidence>
<accession>A0A256FW15</accession>
<organism evidence="2 3">
    <name type="scientific">Brucella thiophenivorans</name>
    <dbReference type="NCBI Taxonomy" id="571255"/>
    <lineage>
        <taxon>Bacteria</taxon>
        <taxon>Pseudomonadati</taxon>
        <taxon>Pseudomonadota</taxon>
        <taxon>Alphaproteobacteria</taxon>
        <taxon>Hyphomicrobiales</taxon>
        <taxon>Brucellaceae</taxon>
        <taxon>Brucella/Ochrobactrum group</taxon>
        <taxon>Brucella</taxon>
    </lineage>
</organism>
<dbReference type="Proteomes" id="UP000215590">
    <property type="component" value="Unassembled WGS sequence"/>
</dbReference>
<name>A0A256FW15_9HYPH</name>
<feature type="region of interest" description="Disordered" evidence="1">
    <location>
        <begin position="44"/>
        <end position="63"/>
    </location>
</feature>
<evidence type="ECO:0000313" key="2">
    <source>
        <dbReference type="EMBL" id="OYR19024.1"/>
    </source>
</evidence>
<proteinExistence type="predicted"/>
<comment type="caution">
    <text evidence="2">The sequence shown here is derived from an EMBL/GenBank/DDBJ whole genome shotgun (WGS) entry which is preliminary data.</text>
</comment>
<dbReference type="AlphaFoldDB" id="A0A256FW15"/>